<organism evidence="2 3">
    <name type="scientific">Aspergillus calidoustus</name>
    <dbReference type="NCBI Taxonomy" id="454130"/>
    <lineage>
        <taxon>Eukaryota</taxon>
        <taxon>Fungi</taxon>
        <taxon>Dikarya</taxon>
        <taxon>Ascomycota</taxon>
        <taxon>Pezizomycotina</taxon>
        <taxon>Eurotiomycetes</taxon>
        <taxon>Eurotiomycetidae</taxon>
        <taxon>Eurotiales</taxon>
        <taxon>Aspergillaceae</taxon>
        <taxon>Aspergillus</taxon>
        <taxon>Aspergillus subgen. Nidulantes</taxon>
    </lineage>
</organism>
<dbReference type="AlphaFoldDB" id="A0A0U5GHF7"/>
<evidence type="ECO:0000313" key="3">
    <source>
        <dbReference type="Proteomes" id="UP000054771"/>
    </source>
</evidence>
<dbReference type="InterPro" id="IPR022198">
    <property type="entry name" value="DUF3723"/>
</dbReference>
<sequence length="223" mass="25258">MQSSLQSRVEREEQSLEAYREEHCKGSARVRLDCLSFDNGFVHFMNDGRNSIRLERILEIQGCLRINRDYHVPVLVKAADWGHRIRFSESGNGRLPELVVPLDTVLRAMNHESLISAARKWLSPQNRWWVVDVYVEDQGRCHHDVRYSAGTPGAPKPPLCRWLTMARTGKRGDPCGSSRTTPTRRPSGPVSARTVSERTAAARWANLSEASPVRRGTRPACRS</sequence>
<name>A0A0U5GHF7_ASPCI</name>
<dbReference type="EMBL" id="CDMC01000034">
    <property type="protein sequence ID" value="CEL11906.1"/>
    <property type="molecule type" value="Genomic_DNA"/>
</dbReference>
<dbReference type="Pfam" id="PF12520">
    <property type="entry name" value="DUF3723"/>
    <property type="match status" value="1"/>
</dbReference>
<evidence type="ECO:0000256" key="1">
    <source>
        <dbReference type="SAM" id="MobiDB-lite"/>
    </source>
</evidence>
<gene>
    <name evidence="2" type="ORF">ASPCAL15000</name>
</gene>
<dbReference type="STRING" id="454130.A0A0U5GHF7"/>
<proteinExistence type="predicted"/>
<evidence type="ECO:0000313" key="2">
    <source>
        <dbReference type="EMBL" id="CEL11906.1"/>
    </source>
</evidence>
<accession>A0A0U5GHF7</accession>
<reference evidence="3" key="1">
    <citation type="journal article" date="2016" name="Genome Announc.">
        <title>Draft genome sequences of fungus Aspergillus calidoustus.</title>
        <authorList>
            <person name="Horn F."/>
            <person name="Linde J."/>
            <person name="Mattern D.J."/>
            <person name="Walther G."/>
            <person name="Guthke R."/>
            <person name="Scherlach K."/>
            <person name="Martin K."/>
            <person name="Brakhage A.A."/>
            <person name="Petzke L."/>
            <person name="Valiante V."/>
        </authorList>
    </citation>
    <scope>NUCLEOTIDE SEQUENCE [LARGE SCALE GENOMIC DNA]</scope>
    <source>
        <strain evidence="3">SF006504</strain>
    </source>
</reference>
<protein>
    <submittedName>
        <fullName evidence="2">Uncharacterized protein</fullName>
    </submittedName>
</protein>
<dbReference type="Proteomes" id="UP000054771">
    <property type="component" value="Unassembled WGS sequence"/>
</dbReference>
<feature type="region of interest" description="Disordered" evidence="1">
    <location>
        <begin position="170"/>
        <end position="223"/>
    </location>
</feature>
<dbReference type="OrthoDB" id="4227485at2759"/>
<keyword evidence="3" id="KW-1185">Reference proteome</keyword>